<evidence type="ECO:0000313" key="14">
    <source>
        <dbReference type="Proteomes" id="UP000265600"/>
    </source>
</evidence>
<keyword evidence="10" id="KW-0378">Hydrolase</keyword>
<evidence type="ECO:0000256" key="9">
    <source>
        <dbReference type="HAMAP-Rule" id="MF_00275"/>
    </source>
</evidence>
<dbReference type="GO" id="GO:0005886">
    <property type="term" value="C:plasma membrane"/>
    <property type="evidence" value="ECO:0007669"/>
    <property type="project" value="UniProtKB-SubCell"/>
</dbReference>
<evidence type="ECO:0000256" key="7">
    <source>
        <dbReference type="ARBA" id="ARBA00023065"/>
    </source>
</evidence>
<feature type="transmembrane region" description="Helical" evidence="9">
    <location>
        <begin position="246"/>
        <end position="267"/>
    </location>
</feature>
<keyword evidence="3 9" id="KW-0633">Potassium transport</keyword>
<dbReference type="AlphaFoldDB" id="A0A0T8TJN8"/>
<dbReference type="EMBL" id="PTTJ01000012">
    <property type="protein sequence ID" value="RJP17350.1"/>
    <property type="molecule type" value="Genomic_DNA"/>
</dbReference>
<gene>
    <name evidence="9 12" type="primary">kdpA</name>
    <name evidence="11" type="ORF">C5O69_00665</name>
    <name evidence="12" type="ORF">D6867_07380</name>
    <name evidence="10" type="ORF">ERS021757_02102</name>
</gene>
<comment type="subunit">
    <text evidence="9">The system is composed of three essential subunits: KdpA, KdpB and KdpC.</text>
</comment>
<reference evidence="14" key="3">
    <citation type="submission" date="2018-02" db="EMBL/GenBank/DDBJ databases">
        <authorList>
            <person name="Handem S."/>
        </authorList>
    </citation>
    <scope>NUCLEOTIDE SEQUENCE [LARGE SCALE GENOMIC DNA]</scope>
    <source>
        <strain evidence="12 15">Spain2270</strain>
        <strain evidence="14">Spain3473</strain>
    </source>
</reference>
<organism evidence="10 13">
    <name type="scientific">Streptococcus pseudopneumoniae</name>
    <dbReference type="NCBI Taxonomy" id="257758"/>
    <lineage>
        <taxon>Bacteria</taxon>
        <taxon>Bacillati</taxon>
        <taxon>Bacillota</taxon>
        <taxon>Bacilli</taxon>
        <taxon>Lactobacillales</taxon>
        <taxon>Streptococcaceae</taxon>
        <taxon>Streptococcus</taxon>
    </lineage>
</organism>
<dbReference type="GO" id="GO:0008556">
    <property type="term" value="F:P-type potassium transmembrane transporter activity"/>
    <property type="evidence" value="ECO:0007669"/>
    <property type="project" value="InterPro"/>
</dbReference>
<accession>A0A0T8TJN8</accession>
<proteinExistence type="inferred from homology"/>
<reference evidence="13" key="1">
    <citation type="submission" date="2015-03" db="EMBL/GenBank/DDBJ databases">
        <authorList>
            <consortium name="Pathogen Informatics"/>
        </authorList>
    </citation>
    <scope>NUCLEOTIDE SEQUENCE [LARGE SCALE GENOMIC DNA]</scope>
    <source>
        <strain evidence="13">SMRU2248</strain>
    </source>
</reference>
<feature type="transmembrane region" description="Helical" evidence="9">
    <location>
        <begin position="306"/>
        <end position="324"/>
    </location>
</feature>
<keyword evidence="8 9" id="KW-0472">Membrane</keyword>
<keyword evidence="7 9" id="KW-0406">Ion transport</keyword>
<feature type="transmembrane region" description="Helical" evidence="9">
    <location>
        <begin position="60"/>
        <end position="79"/>
    </location>
</feature>
<evidence type="ECO:0000256" key="5">
    <source>
        <dbReference type="ARBA" id="ARBA00022958"/>
    </source>
</evidence>
<dbReference type="HAMAP" id="MF_00275">
    <property type="entry name" value="KdpA"/>
    <property type="match status" value="1"/>
</dbReference>
<keyword evidence="1 9" id="KW-0813">Transport</keyword>
<evidence type="ECO:0000256" key="8">
    <source>
        <dbReference type="ARBA" id="ARBA00023136"/>
    </source>
</evidence>
<evidence type="ECO:0000313" key="10">
    <source>
        <dbReference type="EMBL" id="CKB23811.1"/>
    </source>
</evidence>
<evidence type="ECO:0000256" key="3">
    <source>
        <dbReference type="ARBA" id="ARBA00022538"/>
    </source>
</evidence>
<feature type="transmembrane region" description="Helical" evidence="9">
    <location>
        <begin position="124"/>
        <end position="150"/>
    </location>
</feature>
<evidence type="ECO:0000313" key="11">
    <source>
        <dbReference type="EMBL" id="RJP17350.1"/>
    </source>
</evidence>
<keyword evidence="6 9" id="KW-1133">Transmembrane helix</keyword>
<dbReference type="EMBL" id="CMJT01000030">
    <property type="protein sequence ID" value="CKB23811.1"/>
    <property type="molecule type" value="Genomic_DNA"/>
</dbReference>
<keyword evidence="15" id="KW-1185">Reference proteome</keyword>
<protein>
    <recommendedName>
        <fullName evidence="9">Potassium-transporting ATPase potassium-binding subunit</fullName>
    </recommendedName>
    <alternativeName>
        <fullName evidence="9">ATP phosphohydrolase [potassium-transporting] A chain</fullName>
    </alternativeName>
    <alternativeName>
        <fullName evidence="9">Potassium-binding and translocating subunit A</fullName>
    </alternativeName>
    <alternativeName>
        <fullName evidence="9">Potassium-translocating ATPase A chain</fullName>
    </alternativeName>
</protein>
<dbReference type="EMBL" id="RAHZ01000042">
    <property type="protein sequence ID" value="RJY10669.1"/>
    <property type="molecule type" value="Genomic_DNA"/>
</dbReference>
<sequence length="581" mass="63260">MLQIIFVLVLACIIILPTGKYLYHIASQQKTFADPIMDPIDRWIYKLLDVDKKGMTWKEYAVALILTNAVMALVAYVILRTQAFFFLNPTRVGSLESSLSFNTVISFITNSNLQNYAGERDLSFFSQMVVITFMMFTSAASGYAAAMAFIRGVSGKYQDMGNFYVDFVRVITRVLLPFSIIGSLLLISQGVPQTLSKELYATTLEGNLQGLIMGPVASLEIIKHLGTNGGGFFAANSATPFENPNVITNIIEMLSMMLLPGSMVVVFGHMVSSRKKEDHPFESVQKVSYKSTKSTFIKLGGQARPLLIVMLFLFFVGLSIIVWSESRGNPVLHQLGLNQSMGSMEGKEVRFGIPMSGLFTEITTAFTTGSVNNMHDTLTPLSGGVAMINMMLNVIFGGKGVGIMNMMLYVLLTVFICGLMIGRAPVYLGKKIEGKEMTLIALAIMVHPMIILGFSAVAVSLPAGFNSVTNPGFHSLSQVIYQFTSASANNGSGFEGLKDNTLFWNISTGLAMFFGRYVTLILQLSIAGSLMTKQHVNDSLGSLKTDTGTFAIILGVIVLIISALTFLPVLVLGPLAEFLTQ</sequence>
<feature type="transmembrane region" description="Helical" evidence="9">
    <location>
        <begin position="548"/>
        <end position="571"/>
    </location>
</feature>
<dbReference type="GeneID" id="45218038"/>
<evidence type="ECO:0000256" key="4">
    <source>
        <dbReference type="ARBA" id="ARBA00022692"/>
    </source>
</evidence>
<dbReference type="GO" id="GO:0016787">
    <property type="term" value="F:hydrolase activity"/>
    <property type="evidence" value="ECO:0007669"/>
    <property type="project" value="UniProtKB-KW"/>
</dbReference>
<evidence type="ECO:0000256" key="1">
    <source>
        <dbReference type="ARBA" id="ARBA00022448"/>
    </source>
</evidence>
<comment type="similarity">
    <text evidence="9">Belongs to the KdpA family.</text>
</comment>
<dbReference type="OMA" id="WQNYGGE"/>
<evidence type="ECO:0000256" key="6">
    <source>
        <dbReference type="ARBA" id="ARBA00022989"/>
    </source>
</evidence>
<feature type="transmembrane region" description="Helical" evidence="9">
    <location>
        <begin position="406"/>
        <end position="426"/>
    </location>
</feature>
<evidence type="ECO:0000313" key="13">
    <source>
        <dbReference type="Proteomes" id="UP000041827"/>
    </source>
</evidence>
<evidence type="ECO:0000313" key="12">
    <source>
        <dbReference type="EMBL" id="RJY10669.1"/>
    </source>
</evidence>
<name>A0A0T8TJN8_9STRE</name>
<dbReference type="Proteomes" id="UP000041827">
    <property type="component" value="Unassembled WGS sequence"/>
</dbReference>
<keyword evidence="5 9" id="KW-0630">Potassium</keyword>
<keyword evidence="4 9" id="KW-0812">Transmembrane</keyword>
<feature type="transmembrane region" description="Helical" evidence="9">
    <location>
        <begin position="438"/>
        <end position="461"/>
    </location>
</feature>
<dbReference type="Pfam" id="PF03814">
    <property type="entry name" value="KdpA"/>
    <property type="match status" value="1"/>
</dbReference>
<dbReference type="PANTHER" id="PTHR30607:SF2">
    <property type="entry name" value="POTASSIUM-TRANSPORTING ATPASE POTASSIUM-BINDING SUBUNIT"/>
    <property type="match status" value="1"/>
</dbReference>
<dbReference type="InterPro" id="IPR004623">
    <property type="entry name" value="KdpA"/>
</dbReference>
<dbReference type="PIRSF" id="PIRSF001294">
    <property type="entry name" value="K_ATPaseA"/>
    <property type="match status" value="1"/>
</dbReference>
<dbReference type="GO" id="GO:0030955">
    <property type="term" value="F:potassium ion binding"/>
    <property type="evidence" value="ECO:0007669"/>
    <property type="project" value="UniProtKB-UniRule"/>
</dbReference>
<comment type="function">
    <text evidence="9">Part of the high-affinity ATP-driven potassium transport (or Kdp) system, which catalyzes the hydrolysis of ATP coupled with the electrogenic transport of potassium into the cytoplasm. This subunit binds the extracellular potassium ions and delivers the ions to the membrane domain of KdpB through an intramembrane tunnel.</text>
</comment>
<keyword evidence="2 9" id="KW-1003">Cell membrane</keyword>
<evidence type="ECO:0000313" key="15">
    <source>
        <dbReference type="Proteomes" id="UP000285038"/>
    </source>
</evidence>
<evidence type="ECO:0000256" key="2">
    <source>
        <dbReference type="ARBA" id="ARBA00022475"/>
    </source>
</evidence>
<comment type="subcellular location">
    <subcellularLocation>
        <location evidence="9">Cell membrane</location>
        <topology evidence="9">Multi-pass membrane protein</topology>
    </subcellularLocation>
</comment>
<dbReference type="Proteomes" id="UP000265600">
    <property type="component" value="Unassembled WGS sequence"/>
</dbReference>
<dbReference type="PANTHER" id="PTHR30607">
    <property type="entry name" value="POTASSIUM-TRANSPORTING ATPASE A CHAIN"/>
    <property type="match status" value="1"/>
</dbReference>
<reference evidence="11" key="4">
    <citation type="submission" date="2018-02" db="EMBL/GenBank/DDBJ databases">
        <authorList>
            <person name="Cohen D.B."/>
            <person name="Kent A.D."/>
        </authorList>
    </citation>
    <scope>NUCLEOTIDE SEQUENCE</scope>
    <source>
        <strain evidence="11">Spain3473</strain>
    </source>
</reference>
<accession>A0A3A4WQR0</accession>
<feature type="transmembrane region" description="Helical" evidence="9">
    <location>
        <begin position="502"/>
        <end position="527"/>
    </location>
</feature>
<feature type="transmembrane region" description="Helical" evidence="9">
    <location>
        <begin position="170"/>
        <end position="191"/>
    </location>
</feature>
<dbReference type="RefSeq" id="WP_000939242.1">
    <property type="nucleotide sequence ID" value="NZ_CHTX01000025.1"/>
</dbReference>
<reference evidence="10" key="2">
    <citation type="submission" date="2015-03" db="EMBL/GenBank/DDBJ databases">
        <authorList>
            <person name="Murphy D."/>
        </authorList>
    </citation>
    <scope>NUCLEOTIDE SEQUENCE [LARGE SCALE GENOMIC DNA]</scope>
    <source>
        <strain evidence="10">SMRU2248</strain>
    </source>
</reference>
<feature type="transmembrane region" description="Helical" evidence="9">
    <location>
        <begin position="6"/>
        <end position="23"/>
    </location>
</feature>
<dbReference type="Proteomes" id="UP000285038">
    <property type="component" value="Unassembled WGS sequence"/>
</dbReference>